<evidence type="ECO:0000313" key="3">
    <source>
        <dbReference type="Proteomes" id="UP001302329"/>
    </source>
</evidence>
<comment type="caution">
    <text evidence="2">The sequence shown here is derived from an EMBL/GenBank/DDBJ whole genome shotgun (WGS) entry which is preliminary data.</text>
</comment>
<feature type="region of interest" description="Disordered" evidence="1">
    <location>
        <begin position="46"/>
        <end position="71"/>
    </location>
</feature>
<organism evidence="2 3">
    <name type="scientific">Cyanobium gracile UHCC 0281</name>
    <dbReference type="NCBI Taxonomy" id="3110309"/>
    <lineage>
        <taxon>Bacteria</taxon>
        <taxon>Bacillati</taxon>
        <taxon>Cyanobacteriota</taxon>
        <taxon>Cyanophyceae</taxon>
        <taxon>Synechococcales</taxon>
        <taxon>Prochlorococcaceae</taxon>
        <taxon>Cyanobium</taxon>
    </lineage>
</organism>
<accession>A0ABU5SYE3</accession>
<sequence length="71" mass="7056">MRGRHWIGAALALGLVTAGPATTIRLALMAASLALPVAVVSVALAEGRGGRGRHPPTGGPLSTTTTTETTP</sequence>
<proteinExistence type="predicted"/>
<evidence type="ECO:0000256" key="1">
    <source>
        <dbReference type="SAM" id="MobiDB-lite"/>
    </source>
</evidence>
<evidence type="ECO:0000313" key="2">
    <source>
        <dbReference type="EMBL" id="MEA5443345.1"/>
    </source>
</evidence>
<name>A0ABU5SYE3_9CYAN</name>
<gene>
    <name evidence="2" type="ORF">VB739_12340</name>
</gene>
<protein>
    <submittedName>
        <fullName evidence="2">Uncharacterized protein</fullName>
    </submittedName>
</protein>
<dbReference type="Proteomes" id="UP001302329">
    <property type="component" value="Unassembled WGS sequence"/>
</dbReference>
<dbReference type="EMBL" id="JAYGHY010000046">
    <property type="protein sequence ID" value="MEA5443345.1"/>
    <property type="molecule type" value="Genomic_DNA"/>
</dbReference>
<reference evidence="2 3" key="1">
    <citation type="submission" date="2023-12" db="EMBL/GenBank/DDBJ databases">
        <title>Baltic Sea Cyanobacteria.</title>
        <authorList>
            <person name="Delbaje E."/>
            <person name="Fewer D.P."/>
            <person name="Shishido T.K."/>
        </authorList>
    </citation>
    <scope>NUCLEOTIDE SEQUENCE [LARGE SCALE GENOMIC DNA]</scope>
    <source>
        <strain evidence="2 3">UHCC 0281</strain>
    </source>
</reference>
<feature type="compositionally biased region" description="Low complexity" evidence="1">
    <location>
        <begin position="55"/>
        <end position="71"/>
    </location>
</feature>
<dbReference type="RefSeq" id="WP_323357344.1">
    <property type="nucleotide sequence ID" value="NZ_JAYGHY010000046.1"/>
</dbReference>
<keyword evidence="3" id="KW-1185">Reference proteome</keyword>